<name>A0A0N4Y2S0_NIPBR</name>
<accession>A0A0N4Y2S0</accession>
<gene>
    <name evidence="2" type="ORF">NBR_LOCUS10037</name>
</gene>
<keyword evidence="3" id="KW-1185">Reference proteome</keyword>
<dbReference type="STRING" id="27835.A0A0N4Y2S0"/>
<evidence type="ECO:0000313" key="3">
    <source>
        <dbReference type="Proteomes" id="UP000271162"/>
    </source>
</evidence>
<sequence length="104" mass="11561">MLVFMIVVKKTAIGHVRPGAAVNISCEVTPSTVKVNTVWTRDGVPVIQPGTANKFKLYNSDAILEITSYDPLKDAGTEQENKQLFCSKMCNNVCYHMYSSPLRH</sequence>
<dbReference type="PROSITE" id="PS50835">
    <property type="entry name" value="IG_LIKE"/>
    <property type="match status" value="1"/>
</dbReference>
<evidence type="ECO:0000313" key="2">
    <source>
        <dbReference type="EMBL" id="VDL73626.1"/>
    </source>
</evidence>
<dbReference type="InterPro" id="IPR036179">
    <property type="entry name" value="Ig-like_dom_sf"/>
</dbReference>
<protein>
    <submittedName>
        <fullName evidence="4">Ig-like domain-containing protein</fullName>
    </submittedName>
</protein>
<reference evidence="4" key="1">
    <citation type="submission" date="2017-02" db="UniProtKB">
        <authorList>
            <consortium name="WormBaseParasite"/>
        </authorList>
    </citation>
    <scope>IDENTIFICATION</scope>
</reference>
<dbReference type="EMBL" id="UYSL01020243">
    <property type="protein sequence ID" value="VDL73626.1"/>
    <property type="molecule type" value="Genomic_DNA"/>
</dbReference>
<dbReference type="AlphaFoldDB" id="A0A0N4Y2S0"/>
<dbReference type="WBParaSite" id="NBR_0001003601-mRNA-1">
    <property type="protein sequence ID" value="NBR_0001003601-mRNA-1"/>
    <property type="gene ID" value="NBR_0001003601"/>
</dbReference>
<reference evidence="2 3" key="2">
    <citation type="submission" date="2018-11" db="EMBL/GenBank/DDBJ databases">
        <authorList>
            <consortium name="Pathogen Informatics"/>
        </authorList>
    </citation>
    <scope>NUCLEOTIDE SEQUENCE [LARGE SCALE GENOMIC DNA]</scope>
</reference>
<proteinExistence type="predicted"/>
<dbReference type="InterPro" id="IPR007110">
    <property type="entry name" value="Ig-like_dom"/>
</dbReference>
<organism evidence="4">
    <name type="scientific">Nippostrongylus brasiliensis</name>
    <name type="common">Rat hookworm</name>
    <dbReference type="NCBI Taxonomy" id="27835"/>
    <lineage>
        <taxon>Eukaryota</taxon>
        <taxon>Metazoa</taxon>
        <taxon>Ecdysozoa</taxon>
        <taxon>Nematoda</taxon>
        <taxon>Chromadorea</taxon>
        <taxon>Rhabditida</taxon>
        <taxon>Rhabditina</taxon>
        <taxon>Rhabditomorpha</taxon>
        <taxon>Strongyloidea</taxon>
        <taxon>Heligmosomidae</taxon>
        <taxon>Nippostrongylus</taxon>
    </lineage>
</organism>
<evidence type="ECO:0000259" key="1">
    <source>
        <dbReference type="PROSITE" id="PS50835"/>
    </source>
</evidence>
<dbReference type="SUPFAM" id="SSF48726">
    <property type="entry name" value="Immunoglobulin"/>
    <property type="match status" value="1"/>
</dbReference>
<evidence type="ECO:0000313" key="4">
    <source>
        <dbReference type="WBParaSite" id="NBR_0001003601-mRNA-1"/>
    </source>
</evidence>
<feature type="domain" description="Ig-like" evidence="1">
    <location>
        <begin position="16"/>
        <end position="86"/>
    </location>
</feature>
<dbReference type="Proteomes" id="UP000271162">
    <property type="component" value="Unassembled WGS sequence"/>
</dbReference>